<dbReference type="GO" id="GO:0009986">
    <property type="term" value="C:cell surface"/>
    <property type="evidence" value="ECO:0007669"/>
    <property type="project" value="TreeGrafter"/>
</dbReference>
<accession>A0A6H0XP95</accession>
<name>A0A6H0XP95_9PEZI</name>
<comment type="similarity">
    <text evidence="2">Belongs to the SUN family.</text>
</comment>
<reference evidence="13 14" key="1">
    <citation type="journal article" date="2016" name="Sci. Rep.">
        <title>Peltaster fructicola genome reveals evolution from an invasive phytopathogen to an ectophytic parasite.</title>
        <authorList>
            <person name="Xu C."/>
            <person name="Chen H."/>
            <person name="Gleason M.L."/>
            <person name="Xu J.R."/>
            <person name="Liu H."/>
            <person name="Zhang R."/>
            <person name="Sun G."/>
        </authorList>
    </citation>
    <scope>NUCLEOTIDE SEQUENCE [LARGE SCALE GENOMIC DNA]</scope>
    <source>
        <strain evidence="13 14">LNHT1506</strain>
    </source>
</reference>
<dbReference type="Pfam" id="PF03856">
    <property type="entry name" value="SUN"/>
    <property type="match status" value="1"/>
</dbReference>
<evidence type="ECO:0000313" key="14">
    <source>
        <dbReference type="Proteomes" id="UP000503462"/>
    </source>
</evidence>
<keyword evidence="7" id="KW-0119">Carbohydrate metabolism</keyword>
<proteinExistence type="inferred from homology"/>
<feature type="region of interest" description="Disordered" evidence="11">
    <location>
        <begin position="150"/>
        <end position="173"/>
    </location>
</feature>
<feature type="compositionally biased region" description="Low complexity" evidence="11">
    <location>
        <begin position="150"/>
        <end position="166"/>
    </location>
</feature>
<keyword evidence="3" id="KW-0134">Cell wall</keyword>
<dbReference type="OrthoDB" id="5339822at2759"/>
<evidence type="ECO:0000256" key="2">
    <source>
        <dbReference type="ARBA" id="ARBA00010579"/>
    </source>
</evidence>
<keyword evidence="5 12" id="KW-0732">Signal</keyword>
<evidence type="ECO:0000256" key="6">
    <source>
        <dbReference type="ARBA" id="ARBA00022801"/>
    </source>
</evidence>
<feature type="chain" id="PRO_5026356454" description="SUN-domain-containing protein" evidence="12">
    <location>
        <begin position="18"/>
        <end position="453"/>
    </location>
</feature>
<organism evidence="13 14">
    <name type="scientific">Peltaster fructicola</name>
    <dbReference type="NCBI Taxonomy" id="286661"/>
    <lineage>
        <taxon>Eukaryota</taxon>
        <taxon>Fungi</taxon>
        <taxon>Dikarya</taxon>
        <taxon>Ascomycota</taxon>
        <taxon>Pezizomycotina</taxon>
        <taxon>Dothideomycetes</taxon>
        <taxon>Dothideomycetes incertae sedis</taxon>
        <taxon>Peltaster</taxon>
    </lineage>
</organism>
<sequence length="453" mass="46291">MKTAILALLSAAVAVSAEPHNHHAHQHLHEKRDATPTLDVVVPGPTVVVYELNGHLISEQEVDEGLRNGTLIYADNGKLQFSSAPVVVSSTSTTSHSTSTYVAPTTTSTSHTSTSTSTSTSSTSTSSSTSSTTAVVPTVKVAAAVVNTPAATSTSQAQTHTSSSSSGGNGVSSDFPDGQLDCSHFPSDYGAVSLDWLGLGGWTGVQTPNSFSGGLGDIMTQTSGTCSGSNCCKEGSYCSYACPAGYQKSQWPSTQGATGQSVGGVLCQNGKLHLTNSALSSKLCIQGASQVSIQVVNNLSKNVAVCRTDYPGTESMTIPIDAQPGTTNPVTCPDASTYYHWLGGSTSAQYYVNPAGVSLSDGCTWGSSANPWGNFAPMNLGVGWSNGAAWLSIFQNAPTTDAKLGFTVEIKGDSLSGSCKYSNGQYCGSTGCSSTGGCTVSLSSGTASFVFSN</sequence>
<keyword evidence="14" id="KW-1185">Reference proteome</keyword>
<comment type="subcellular location">
    <subcellularLocation>
        <location evidence="1">Secreted</location>
        <location evidence="1">Cell wall</location>
    </subcellularLocation>
</comment>
<keyword evidence="9" id="KW-0961">Cell wall biogenesis/degradation</keyword>
<gene>
    <name evidence="13" type="ORF">AMS68_001966</name>
</gene>
<evidence type="ECO:0000256" key="3">
    <source>
        <dbReference type="ARBA" id="ARBA00022512"/>
    </source>
</evidence>
<keyword evidence="10" id="KW-0624">Polysaccharide degradation</keyword>
<dbReference type="PANTHER" id="PTHR31316">
    <property type="entry name" value="BETA-GLUCOSIDASE-LIKE PROTEIN NCA3, MITOCHONDRIAL-RELATED"/>
    <property type="match status" value="1"/>
</dbReference>
<feature type="region of interest" description="Disordered" evidence="11">
    <location>
        <begin position="90"/>
        <end position="133"/>
    </location>
</feature>
<dbReference type="AlphaFoldDB" id="A0A6H0XP95"/>
<evidence type="ECO:0000256" key="11">
    <source>
        <dbReference type="SAM" id="MobiDB-lite"/>
    </source>
</evidence>
<evidence type="ECO:0000256" key="7">
    <source>
        <dbReference type="ARBA" id="ARBA00023277"/>
    </source>
</evidence>
<dbReference type="GO" id="GO:0009277">
    <property type="term" value="C:fungal-type cell wall"/>
    <property type="evidence" value="ECO:0007669"/>
    <property type="project" value="TreeGrafter"/>
</dbReference>
<dbReference type="EMBL" id="CP051139">
    <property type="protein sequence ID" value="QIW96448.1"/>
    <property type="molecule type" value="Genomic_DNA"/>
</dbReference>
<evidence type="ECO:0000256" key="10">
    <source>
        <dbReference type="ARBA" id="ARBA00023326"/>
    </source>
</evidence>
<evidence type="ECO:0000313" key="13">
    <source>
        <dbReference type="EMBL" id="QIW96448.1"/>
    </source>
</evidence>
<evidence type="ECO:0000256" key="12">
    <source>
        <dbReference type="SAM" id="SignalP"/>
    </source>
</evidence>
<evidence type="ECO:0000256" key="1">
    <source>
        <dbReference type="ARBA" id="ARBA00004191"/>
    </source>
</evidence>
<feature type="signal peptide" evidence="12">
    <location>
        <begin position="1"/>
        <end position="17"/>
    </location>
</feature>
<dbReference type="GO" id="GO:0016798">
    <property type="term" value="F:hydrolase activity, acting on glycosyl bonds"/>
    <property type="evidence" value="ECO:0007669"/>
    <property type="project" value="UniProtKB-KW"/>
</dbReference>
<dbReference type="PANTHER" id="PTHR31316:SF0">
    <property type="entry name" value="SECRETED BETA-GLUCOSIDASE SIM1-RELATED"/>
    <property type="match status" value="1"/>
</dbReference>
<evidence type="ECO:0000256" key="4">
    <source>
        <dbReference type="ARBA" id="ARBA00022525"/>
    </source>
</evidence>
<dbReference type="GO" id="GO:0031505">
    <property type="term" value="P:fungal-type cell wall organization"/>
    <property type="evidence" value="ECO:0007669"/>
    <property type="project" value="TreeGrafter"/>
</dbReference>
<keyword evidence="6" id="KW-0378">Hydrolase</keyword>
<evidence type="ECO:0008006" key="15">
    <source>
        <dbReference type="Google" id="ProtNLM"/>
    </source>
</evidence>
<dbReference type="GO" id="GO:0000272">
    <property type="term" value="P:polysaccharide catabolic process"/>
    <property type="evidence" value="ECO:0007669"/>
    <property type="project" value="UniProtKB-KW"/>
</dbReference>
<evidence type="ECO:0000256" key="9">
    <source>
        <dbReference type="ARBA" id="ARBA00023316"/>
    </source>
</evidence>
<dbReference type="InterPro" id="IPR051526">
    <property type="entry name" value="Beta-Glucosidase_SUN"/>
</dbReference>
<dbReference type="Proteomes" id="UP000503462">
    <property type="component" value="Chromosome 1"/>
</dbReference>
<evidence type="ECO:0000256" key="5">
    <source>
        <dbReference type="ARBA" id="ARBA00022729"/>
    </source>
</evidence>
<keyword evidence="4" id="KW-0964">Secreted</keyword>
<protein>
    <recommendedName>
        <fullName evidence="15">SUN-domain-containing protein</fullName>
    </recommendedName>
</protein>
<dbReference type="InterPro" id="IPR005556">
    <property type="entry name" value="SUN"/>
</dbReference>
<evidence type="ECO:0000256" key="8">
    <source>
        <dbReference type="ARBA" id="ARBA00023295"/>
    </source>
</evidence>
<keyword evidence="8" id="KW-0326">Glycosidase</keyword>